<proteinExistence type="predicted"/>
<feature type="transmembrane region" description="Helical" evidence="1">
    <location>
        <begin position="6"/>
        <end position="24"/>
    </location>
</feature>
<evidence type="ECO:0008006" key="4">
    <source>
        <dbReference type="Google" id="ProtNLM"/>
    </source>
</evidence>
<feature type="transmembrane region" description="Helical" evidence="1">
    <location>
        <begin position="117"/>
        <end position="138"/>
    </location>
</feature>
<dbReference type="PANTHER" id="PTHR35007">
    <property type="entry name" value="INTEGRAL MEMBRANE PROTEIN-RELATED"/>
    <property type="match status" value="1"/>
</dbReference>
<evidence type="ECO:0000256" key="1">
    <source>
        <dbReference type="SAM" id="Phobius"/>
    </source>
</evidence>
<dbReference type="RefSeq" id="WP_219081963.1">
    <property type="nucleotide sequence ID" value="NZ_CP079216.1"/>
</dbReference>
<accession>A0ABX8SHH1</accession>
<keyword evidence="3" id="KW-1185">Reference proteome</keyword>
<feature type="transmembrane region" description="Helical" evidence="1">
    <location>
        <begin position="91"/>
        <end position="111"/>
    </location>
</feature>
<keyword evidence="1" id="KW-0472">Membrane</keyword>
<protein>
    <recommendedName>
        <fullName evidence="4">Type II secretion system protein GspF domain-containing protein</fullName>
    </recommendedName>
</protein>
<evidence type="ECO:0000313" key="3">
    <source>
        <dbReference type="Proteomes" id="UP000824504"/>
    </source>
</evidence>
<name>A0ABX8SHH1_9ACTN</name>
<evidence type="ECO:0000313" key="2">
    <source>
        <dbReference type="EMBL" id="QXT62771.1"/>
    </source>
</evidence>
<dbReference type="Proteomes" id="UP000824504">
    <property type="component" value="Chromosome"/>
</dbReference>
<sequence>MSLLIVAAGMSVGLGVYLVLRGSLRRTVALGDALALLDPPPAVSVVAEGAGGLEGLAESVRRGLRIPVSAGQLRLLNLQGRSVGDFFAEKLVWTAAGILLPGLWAGVQLAFGRSPGVLPLVLSLLCGLVGFFVADVRLRGGAHRERRAATDAVHTFFDLVVLERLANASAAQSAANAAAVSDSPLFRRISAGLERARLEQTQPWGELRRVAVEWDMPELTDFADIMQLEEQGTGLADVLRARVRELRDAHLARQKVEAQETSESMSLWMSLPALLLGVALLAPALMNLLTT</sequence>
<dbReference type="EMBL" id="CP079216">
    <property type="protein sequence ID" value="QXT62771.1"/>
    <property type="molecule type" value="Genomic_DNA"/>
</dbReference>
<feature type="transmembrane region" description="Helical" evidence="1">
    <location>
        <begin position="267"/>
        <end position="289"/>
    </location>
</feature>
<reference evidence="2 3" key="1">
    <citation type="submission" date="2021-07" db="EMBL/GenBank/DDBJ databases">
        <title>complete genome sequencing of Tessaracoccus sp.J1M15.</title>
        <authorList>
            <person name="Bae J.-W."/>
            <person name="Kim D.-y."/>
        </authorList>
    </citation>
    <scope>NUCLEOTIDE SEQUENCE [LARGE SCALE GENOMIC DNA]</scope>
    <source>
        <strain evidence="2 3">J1M15</strain>
    </source>
</reference>
<organism evidence="2 3">
    <name type="scientific">Tessaracoccus palaemonis</name>
    <dbReference type="NCBI Taxonomy" id="2829499"/>
    <lineage>
        <taxon>Bacteria</taxon>
        <taxon>Bacillati</taxon>
        <taxon>Actinomycetota</taxon>
        <taxon>Actinomycetes</taxon>
        <taxon>Propionibacteriales</taxon>
        <taxon>Propionibacteriaceae</taxon>
        <taxon>Tessaracoccus</taxon>
    </lineage>
</organism>
<gene>
    <name evidence="2" type="ORF">KDB89_13710</name>
</gene>
<keyword evidence="1" id="KW-1133">Transmembrane helix</keyword>
<keyword evidence="1" id="KW-0812">Transmembrane</keyword>
<dbReference type="PANTHER" id="PTHR35007:SF2">
    <property type="entry name" value="PILUS ASSEMBLE PROTEIN"/>
    <property type="match status" value="1"/>
</dbReference>